<dbReference type="Pfam" id="PF22645">
    <property type="entry name" value="GKRP_SIS_N"/>
    <property type="match status" value="1"/>
</dbReference>
<comment type="pathway">
    <text evidence="6">Cell wall biogenesis.</text>
</comment>
<protein>
    <recommendedName>
        <fullName evidence="9 12">N-acetylmuramic acid 6-phosphate etherase</fullName>
        <shortName evidence="12">MurNAc-6-P etherase</shortName>
        <ecNumber evidence="8 12">4.2.1.126</ecNumber>
    </recommendedName>
    <alternativeName>
        <fullName evidence="11 12">N-acetylmuramic acid 6-phosphate hydrolase</fullName>
    </alternativeName>
    <alternativeName>
        <fullName evidence="10 12">N-acetylmuramic acid 6-phosphate lyase</fullName>
    </alternativeName>
</protein>
<dbReference type="GO" id="GO:0046348">
    <property type="term" value="P:amino sugar catabolic process"/>
    <property type="evidence" value="ECO:0007669"/>
    <property type="project" value="InterPro"/>
</dbReference>
<evidence type="ECO:0000256" key="12">
    <source>
        <dbReference type="HAMAP-Rule" id="MF_00068"/>
    </source>
</evidence>
<dbReference type="FunFam" id="3.40.50.10490:FF:000014">
    <property type="entry name" value="N-acetylmuramic acid 6-phosphate etherase"/>
    <property type="match status" value="1"/>
</dbReference>
<comment type="subunit">
    <text evidence="1 12">Homodimer.</text>
</comment>
<evidence type="ECO:0000256" key="2">
    <source>
        <dbReference type="ARBA" id="ARBA00023239"/>
    </source>
</evidence>
<dbReference type="PANTHER" id="PTHR10088">
    <property type="entry name" value="GLUCOKINASE REGULATORY PROTEIN"/>
    <property type="match status" value="1"/>
</dbReference>
<feature type="active site" description="Proton donor" evidence="12">
    <location>
        <position position="86"/>
    </location>
</feature>
<evidence type="ECO:0000313" key="14">
    <source>
        <dbReference type="EMBL" id="SHE38540.1"/>
    </source>
</evidence>
<dbReference type="InterPro" id="IPR005488">
    <property type="entry name" value="Etherase_MurQ"/>
</dbReference>
<dbReference type="EMBL" id="FQVG01000003">
    <property type="protein sequence ID" value="SHE38540.1"/>
    <property type="molecule type" value="Genomic_DNA"/>
</dbReference>
<evidence type="ECO:0000256" key="7">
    <source>
        <dbReference type="ARBA" id="ARBA00061234"/>
    </source>
</evidence>
<dbReference type="GO" id="GO:0016803">
    <property type="term" value="F:ether hydrolase activity"/>
    <property type="evidence" value="ECO:0007669"/>
    <property type="project" value="TreeGrafter"/>
</dbReference>
<feature type="active site" evidence="12">
    <location>
        <position position="117"/>
    </location>
</feature>
<evidence type="ECO:0000256" key="5">
    <source>
        <dbReference type="ARBA" id="ARBA00060595"/>
    </source>
</evidence>
<keyword evidence="15" id="KW-1185">Reference proteome</keyword>
<comment type="similarity">
    <text evidence="7 12">Belongs to the GCKR-like family. MurNAc-6-P etherase subfamily.</text>
</comment>
<dbReference type="GO" id="GO:0009254">
    <property type="term" value="P:peptidoglycan turnover"/>
    <property type="evidence" value="ECO:0007669"/>
    <property type="project" value="TreeGrafter"/>
</dbReference>
<feature type="domain" description="SIS" evidence="13">
    <location>
        <begin position="58"/>
        <end position="221"/>
    </location>
</feature>
<evidence type="ECO:0000256" key="11">
    <source>
        <dbReference type="ARBA" id="ARBA00084049"/>
    </source>
</evidence>
<evidence type="ECO:0000313" key="15">
    <source>
        <dbReference type="Proteomes" id="UP000184423"/>
    </source>
</evidence>
<dbReference type="PROSITE" id="PS51464">
    <property type="entry name" value="SIS"/>
    <property type="match status" value="1"/>
</dbReference>
<sequence length="307" mass="33624">MDKINLAHLTTESINPNTKYIDRVSTLDMVTMINEEDKKVAFAIEKEKESIAKAIDLIAERLLEGGRLIYVGAGTSGRLGILDASECPPTFGVDYDLVQGVIAGGNTAMFKAVEGAEDDEELGRKDMIEKNLNGKDVVCGIAASGRTPYVIGAMKYAKEIGALTIAVNMNKKSIMNDYADVAISVEVGPEVIMGSTRMKAGTAQKMILNMLSTGTMIKLGKVYQNLMVDVQASNKKLYERAKRIVKIATGEDDLVIETILDKTDYNVKLSILMIKTGLTKEEAKRLLEKNRGYIVKALKEYEEGLIK</sequence>
<evidence type="ECO:0000256" key="10">
    <source>
        <dbReference type="ARBA" id="ARBA00077905"/>
    </source>
</evidence>
<dbReference type="NCBIfam" id="NF003915">
    <property type="entry name" value="PRK05441.1"/>
    <property type="match status" value="1"/>
</dbReference>
<dbReference type="SUPFAM" id="SSF53697">
    <property type="entry name" value="SIS domain"/>
    <property type="match status" value="1"/>
</dbReference>
<dbReference type="Gene3D" id="1.10.8.1080">
    <property type="match status" value="1"/>
</dbReference>
<dbReference type="Gene3D" id="3.40.50.10490">
    <property type="entry name" value="Glucose-6-phosphate isomerase like protein, domain 1"/>
    <property type="match status" value="1"/>
</dbReference>
<dbReference type="FunFam" id="1.10.8.1080:FF:000001">
    <property type="entry name" value="N-acetylmuramic acid 6-phosphate etherase"/>
    <property type="match status" value="1"/>
</dbReference>
<evidence type="ECO:0000259" key="13">
    <source>
        <dbReference type="PROSITE" id="PS51464"/>
    </source>
</evidence>
<dbReference type="InterPro" id="IPR040190">
    <property type="entry name" value="MURQ/GCKR"/>
</dbReference>
<dbReference type="UniPathway" id="UPA00342"/>
<dbReference type="NCBIfam" id="TIGR00274">
    <property type="entry name" value="N-acetylmuramic acid 6-phosphate etherase"/>
    <property type="match status" value="1"/>
</dbReference>
<gene>
    <name evidence="12" type="primary">murQ</name>
    <name evidence="14" type="ORF">SAMN02746091_00288</name>
</gene>
<dbReference type="InterPro" id="IPR001347">
    <property type="entry name" value="SIS_dom"/>
</dbReference>
<accession>A0A1M4T2A9</accession>
<evidence type="ECO:0000256" key="1">
    <source>
        <dbReference type="ARBA" id="ARBA00011738"/>
    </source>
</evidence>
<dbReference type="NCBIfam" id="NF009222">
    <property type="entry name" value="PRK12570.1"/>
    <property type="match status" value="1"/>
</dbReference>
<comment type="pathway">
    <text evidence="12">Amino-sugar metabolism; N-acetylmuramate degradation.</text>
</comment>
<comment type="miscellaneous">
    <text evidence="12">A lyase-type mechanism (elimination/hydration) is suggested for the cleavage of the lactyl ether bond of MurNAc 6-phosphate, with the formation of an alpha,beta-unsaturated aldehyde intermediate with (E)-stereochemistry, followed by the syn addition of water to give product.</text>
</comment>
<reference evidence="15" key="1">
    <citation type="submission" date="2016-11" db="EMBL/GenBank/DDBJ databases">
        <authorList>
            <person name="Varghese N."/>
            <person name="Submissions S."/>
        </authorList>
    </citation>
    <scope>NUCLEOTIDE SEQUENCE [LARGE SCALE GENOMIC DNA]</scope>
    <source>
        <strain evidence="15">DSM 10124</strain>
    </source>
</reference>
<dbReference type="CDD" id="cd05007">
    <property type="entry name" value="SIS_Etherase"/>
    <property type="match status" value="1"/>
</dbReference>
<proteinExistence type="inferred from homology"/>
<dbReference type="RefSeq" id="WP_073247697.1">
    <property type="nucleotide sequence ID" value="NZ_FQVG01000003.1"/>
</dbReference>
<dbReference type="InterPro" id="IPR046348">
    <property type="entry name" value="SIS_dom_sf"/>
</dbReference>
<comment type="pathway">
    <text evidence="5">Amino-sugar metabolism; 1,6-anhydro-N-acetylmuramate degradation.</text>
</comment>
<dbReference type="GO" id="GO:0097173">
    <property type="term" value="P:N-acetylmuramic acid catabolic process"/>
    <property type="evidence" value="ECO:0007669"/>
    <property type="project" value="UniProtKB-UniPathway"/>
</dbReference>
<dbReference type="EC" id="4.2.1.126" evidence="8 12"/>
<dbReference type="Pfam" id="PF20741">
    <property type="entry name" value="GKRP-like_C"/>
    <property type="match status" value="1"/>
</dbReference>
<keyword evidence="3 12" id="KW-0119">Carbohydrate metabolism</keyword>
<comment type="catalytic activity">
    <reaction evidence="4 12">
        <text>N-acetyl-D-muramate 6-phosphate + H2O = N-acetyl-D-glucosamine 6-phosphate + (R)-lactate</text>
        <dbReference type="Rhea" id="RHEA:26410"/>
        <dbReference type="ChEBI" id="CHEBI:15377"/>
        <dbReference type="ChEBI" id="CHEBI:16004"/>
        <dbReference type="ChEBI" id="CHEBI:57513"/>
        <dbReference type="ChEBI" id="CHEBI:58722"/>
        <dbReference type="EC" id="4.2.1.126"/>
    </reaction>
</comment>
<evidence type="ECO:0000256" key="4">
    <source>
        <dbReference type="ARBA" id="ARBA00051747"/>
    </source>
</evidence>
<dbReference type="PROSITE" id="PS01272">
    <property type="entry name" value="GCKR"/>
    <property type="match status" value="1"/>
</dbReference>
<keyword evidence="2 12" id="KW-0456">Lyase</keyword>
<dbReference type="AlphaFoldDB" id="A0A1M4T2A9"/>
<name>A0A1M4T2A9_9CLOT</name>
<dbReference type="HAMAP" id="MF_00068">
    <property type="entry name" value="MurQ"/>
    <property type="match status" value="1"/>
</dbReference>
<dbReference type="Proteomes" id="UP000184423">
    <property type="component" value="Unassembled WGS sequence"/>
</dbReference>
<evidence type="ECO:0000256" key="8">
    <source>
        <dbReference type="ARBA" id="ARBA00067056"/>
    </source>
</evidence>
<dbReference type="GO" id="GO:0097367">
    <property type="term" value="F:carbohydrate derivative binding"/>
    <property type="evidence" value="ECO:0007669"/>
    <property type="project" value="InterPro"/>
</dbReference>
<evidence type="ECO:0000256" key="9">
    <source>
        <dbReference type="ARBA" id="ARBA00070061"/>
    </source>
</evidence>
<comment type="function">
    <text evidence="12">Specifically catalyzes the cleavage of the D-lactyl ether substituent of MurNAc 6-phosphate, producing GlcNAc 6-phosphate and D-lactate.</text>
</comment>
<evidence type="ECO:0000256" key="6">
    <source>
        <dbReference type="ARBA" id="ARBA00060672"/>
    </source>
</evidence>
<dbReference type="InterPro" id="IPR005486">
    <property type="entry name" value="Glucokinase_regulatory_CS"/>
</dbReference>
<dbReference type="PANTHER" id="PTHR10088:SF4">
    <property type="entry name" value="GLUCOKINASE REGULATORY PROTEIN"/>
    <property type="match status" value="1"/>
</dbReference>
<dbReference type="GO" id="GO:0016835">
    <property type="term" value="F:carbon-oxygen lyase activity"/>
    <property type="evidence" value="ECO:0007669"/>
    <property type="project" value="UniProtKB-UniRule"/>
</dbReference>
<organism evidence="14 15">
    <name type="scientific">Caloramator proteoclasticus DSM 10124</name>
    <dbReference type="NCBI Taxonomy" id="1121262"/>
    <lineage>
        <taxon>Bacteria</taxon>
        <taxon>Bacillati</taxon>
        <taxon>Bacillota</taxon>
        <taxon>Clostridia</taxon>
        <taxon>Eubacteriales</taxon>
        <taxon>Clostridiaceae</taxon>
        <taxon>Caloramator</taxon>
    </lineage>
</organism>
<evidence type="ECO:0000256" key="3">
    <source>
        <dbReference type="ARBA" id="ARBA00023277"/>
    </source>
</evidence>